<evidence type="ECO:0000313" key="2">
    <source>
        <dbReference type="Proteomes" id="UP001168877"/>
    </source>
</evidence>
<gene>
    <name evidence="1" type="ORF">LWI29_009139</name>
</gene>
<keyword evidence="2" id="KW-1185">Reference proteome</keyword>
<reference evidence="1" key="2">
    <citation type="submission" date="2023-06" db="EMBL/GenBank/DDBJ databases">
        <authorList>
            <person name="Swenson N.G."/>
            <person name="Wegrzyn J.L."/>
            <person name="Mcevoy S.L."/>
        </authorList>
    </citation>
    <scope>NUCLEOTIDE SEQUENCE</scope>
    <source>
        <strain evidence="1">NS2018</strain>
        <tissue evidence="1">Leaf</tissue>
    </source>
</reference>
<evidence type="ECO:0000313" key="1">
    <source>
        <dbReference type="EMBL" id="KAK0589061.1"/>
    </source>
</evidence>
<organism evidence="1 2">
    <name type="scientific">Acer saccharum</name>
    <name type="common">Sugar maple</name>
    <dbReference type="NCBI Taxonomy" id="4024"/>
    <lineage>
        <taxon>Eukaryota</taxon>
        <taxon>Viridiplantae</taxon>
        <taxon>Streptophyta</taxon>
        <taxon>Embryophyta</taxon>
        <taxon>Tracheophyta</taxon>
        <taxon>Spermatophyta</taxon>
        <taxon>Magnoliopsida</taxon>
        <taxon>eudicotyledons</taxon>
        <taxon>Gunneridae</taxon>
        <taxon>Pentapetalae</taxon>
        <taxon>rosids</taxon>
        <taxon>malvids</taxon>
        <taxon>Sapindales</taxon>
        <taxon>Sapindaceae</taxon>
        <taxon>Hippocastanoideae</taxon>
        <taxon>Acereae</taxon>
        <taxon>Acer</taxon>
    </lineage>
</organism>
<protein>
    <submittedName>
        <fullName evidence="1">Uncharacterized protein</fullName>
    </submittedName>
</protein>
<comment type="caution">
    <text evidence="1">The sequence shown here is derived from an EMBL/GenBank/DDBJ whole genome shotgun (WGS) entry which is preliminary data.</text>
</comment>
<proteinExistence type="predicted"/>
<dbReference type="Proteomes" id="UP001168877">
    <property type="component" value="Unassembled WGS sequence"/>
</dbReference>
<dbReference type="AlphaFoldDB" id="A0AA39VSJ6"/>
<dbReference type="EMBL" id="JAUESC010000381">
    <property type="protein sequence ID" value="KAK0589061.1"/>
    <property type="molecule type" value="Genomic_DNA"/>
</dbReference>
<name>A0AA39VSJ6_ACESA</name>
<sequence length="231" mass="25447">MLDEVVILFSEDGEPYGFFQGLSYLDVCLVSTLSPGRDVPLGCSFLLCLLTLLQFSCNLSGGKPTLSSELVITVNSQNLEQNYQLVSFPDIKHAEDSKDEMTGNQDTVASCHMPASVQGGSLSSPPMTHVDCSAPSISGSSVGKPTGARIQGWIRERDEVHTIVAETRTIRHKHIVFSNFGDVFCLTARYLVEEFPKAALLQDLSSFINKKMYFFVSSKLQLGRNHSIFTR</sequence>
<accession>A0AA39VSJ6</accession>
<reference evidence="1" key="1">
    <citation type="journal article" date="2022" name="Plant J.">
        <title>Strategies of tolerance reflected in two North American maple genomes.</title>
        <authorList>
            <person name="McEvoy S.L."/>
            <person name="Sezen U.U."/>
            <person name="Trouern-Trend A."/>
            <person name="McMahon S.M."/>
            <person name="Schaberg P.G."/>
            <person name="Yang J."/>
            <person name="Wegrzyn J.L."/>
            <person name="Swenson N.G."/>
        </authorList>
    </citation>
    <scope>NUCLEOTIDE SEQUENCE</scope>
    <source>
        <strain evidence="1">NS2018</strain>
    </source>
</reference>